<name>A0A1G6L3Y0_9MICO</name>
<gene>
    <name evidence="1" type="ORF">SAMN05216410_1758</name>
</gene>
<reference evidence="1 2" key="1">
    <citation type="submission" date="2016-09" db="EMBL/GenBank/DDBJ databases">
        <authorList>
            <person name="Capua I."/>
            <person name="De Benedictis P."/>
            <person name="Joannis T."/>
            <person name="Lombin L.H."/>
            <person name="Cattoli G."/>
        </authorList>
    </citation>
    <scope>NUCLEOTIDE SEQUENCE [LARGE SCALE GENOMIC DNA]</scope>
    <source>
        <strain evidence="1 2">ISLP-3</strain>
    </source>
</reference>
<sequence>MTTMKTPATTVANTITDGTFGSLPTKILRHGASGAQAEILVRGATVLSWVAPWHGGLGEFIDGYADEADFAGQYGGRSGILFPFANRLRDDRYTFDGVTHEVGLQFPVDKEVIHGSARMADWTILDEDTSDPRAVSITFGYSIRPGDIAGYPFSVDATVRFELTESSLDLLLTYRNVGHVDAPVAAGWHPYFKVPGHATIDTLSLRVPARAAIVTDAKLVPLAGEAAYAPMDSDLVHETLAGVVYDHAWDRLVPDADGRARTLLTDPATGEGVAVWQEGGTLLVFTGDALTRPRESAAIESLETTTDAFNRPDRADDIRLAAGQQKTFAFGAHTVTR</sequence>
<dbReference type="GO" id="GO:0006006">
    <property type="term" value="P:glucose metabolic process"/>
    <property type="evidence" value="ECO:0007669"/>
    <property type="project" value="TreeGrafter"/>
</dbReference>
<dbReference type="GO" id="GO:0030246">
    <property type="term" value="F:carbohydrate binding"/>
    <property type="evidence" value="ECO:0007669"/>
    <property type="project" value="InterPro"/>
</dbReference>
<dbReference type="InterPro" id="IPR008183">
    <property type="entry name" value="Aldose_1/G6P_1-epimerase"/>
</dbReference>
<dbReference type="SUPFAM" id="SSF74650">
    <property type="entry name" value="Galactose mutarotase-like"/>
    <property type="match status" value="1"/>
</dbReference>
<protein>
    <submittedName>
        <fullName evidence="1">Aldose 1-epimerase</fullName>
    </submittedName>
</protein>
<dbReference type="PANTHER" id="PTHR10091">
    <property type="entry name" value="ALDOSE-1-EPIMERASE"/>
    <property type="match status" value="1"/>
</dbReference>
<evidence type="ECO:0000313" key="1">
    <source>
        <dbReference type="EMBL" id="SDC37914.1"/>
    </source>
</evidence>
<dbReference type="RefSeq" id="WP_245700948.1">
    <property type="nucleotide sequence ID" value="NZ_FMYH01000002.1"/>
</dbReference>
<dbReference type="InterPro" id="IPR011013">
    <property type="entry name" value="Gal_mutarotase_sf_dom"/>
</dbReference>
<dbReference type="AlphaFoldDB" id="A0A1G6L3Y0"/>
<dbReference type="GO" id="GO:0004034">
    <property type="term" value="F:aldose 1-epimerase activity"/>
    <property type="evidence" value="ECO:0007669"/>
    <property type="project" value="TreeGrafter"/>
</dbReference>
<dbReference type="STRING" id="1814289.SAMN05216410_1758"/>
<dbReference type="InterPro" id="IPR014718">
    <property type="entry name" value="GH-type_carb-bd"/>
</dbReference>
<keyword evidence="2" id="KW-1185">Reference proteome</keyword>
<dbReference type="CDD" id="cd01081">
    <property type="entry name" value="Aldose_epim"/>
    <property type="match status" value="1"/>
</dbReference>
<organism evidence="1 2">
    <name type="scientific">Sanguibacter gelidistatuariae</name>
    <dbReference type="NCBI Taxonomy" id="1814289"/>
    <lineage>
        <taxon>Bacteria</taxon>
        <taxon>Bacillati</taxon>
        <taxon>Actinomycetota</taxon>
        <taxon>Actinomycetes</taxon>
        <taxon>Micrococcales</taxon>
        <taxon>Sanguibacteraceae</taxon>
        <taxon>Sanguibacter</taxon>
    </lineage>
</organism>
<dbReference type="Pfam" id="PF01263">
    <property type="entry name" value="Aldose_epim"/>
    <property type="match status" value="1"/>
</dbReference>
<dbReference type="Gene3D" id="2.70.98.10">
    <property type="match status" value="1"/>
</dbReference>
<proteinExistence type="predicted"/>
<dbReference type="EMBL" id="FMYH01000002">
    <property type="protein sequence ID" value="SDC37914.1"/>
    <property type="molecule type" value="Genomic_DNA"/>
</dbReference>
<dbReference type="PANTHER" id="PTHR10091:SF0">
    <property type="entry name" value="GALACTOSE MUTAROTASE"/>
    <property type="match status" value="1"/>
</dbReference>
<dbReference type="GO" id="GO:0033499">
    <property type="term" value="P:galactose catabolic process via UDP-galactose, Leloir pathway"/>
    <property type="evidence" value="ECO:0007669"/>
    <property type="project" value="TreeGrafter"/>
</dbReference>
<evidence type="ECO:0000313" key="2">
    <source>
        <dbReference type="Proteomes" id="UP000199039"/>
    </source>
</evidence>
<accession>A0A1G6L3Y0</accession>
<dbReference type="Proteomes" id="UP000199039">
    <property type="component" value="Unassembled WGS sequence"/>
</dbReference>